<evidence type="ECO:0000256" key="13">
    <source>
        <dbReference type="ARBA" id="ARBA00033444"/>
    </source>
</evidence>
<evidence type="ECO:0000256" key="5">
    <source>
        <dbReference type="ARBA" id="ARBA00011437"/>
    </source>
</evidence>
<dbReference type="PRINTS" id="PR01440">
    <property type="entry name" value="CELLSNTHASEB"/>
</dbReference>
<dbReference type="Gene3D" id="2.60.120.260">
    <property type="entry name" value="Galactose-binding domain-like"/>
    <property type="match status" value="2"/>
</dbReference>
<evidence type="ECO:0000256" key="10">
    <source>
        <dbReference type="ARBA" id="ARBA00022692"/>
    </source>
</evidence>
<dbReference type="PANTHER" id="PTHR39083">
    <property type="entry name" value="CYCLIC DI-GMP-BINDING PROTEIN"/>
    <property type="match status" value="1"/>
</dbReference>
<organism evidence="15">
    <name type="scientific">termite gut metagenome</name>
    <dbReference type="NCBI Taxonomy" id="433724"/>
    <lineage>
        <taxon>unclassified sequences</taxon>
        <taxon>metagenomes</taxon>
        <taxon>organismal metagenomes</taxon>
    </lineage>
</organism>
<comment type="pathway">
    <text evidence="3">Glycan metabolism; bacterial cellulose biosynthesis.</text>
</comment>
<feature type="transmembrane region" description="Helical" evidence="14">
    <location>
        <begin position="768"/>
        <end position="786"/>
    </location>
</feature>
<sequence length="802" mass="87971">MMKRKLSWICAVAVGVGSFIPQTSFSEPTPATTAGQPVTNAAAGGTATPVVTPAAPDVTPADPGMVDPTVSDPGAVNSAAAATNPAVVETVPGRDVKLSFAQIAPAPGSMALRGSNPTGSVEFGMRSDEVVSKAVLNLIYTPSPSLLPIQSQLKVYLNDELMGVLPVTKEQLGKKVMAQVPVDPLYITDLNHVRLEFVGHYRDVCENPASTTLWLDVARNTSLDLTFQQLNVKNDLSYFPIPFFDPRDNRPLNLPMVFAASPDIVQQRAASLIASWFGARAGWRGQTFPVLYNQMPESNAIVFATNEKRPDFLRDYPLVKAPTIQMISRPDKPYVKLLVVFGRDDKDLLQAAEGIAAGNILFRGDTVTVDSVKPLMTRKPYDAPNWVHTDRPVTFGELKTYEQQLQSSGLEPASINLSLNLPPDLYLLRSNGIDMDLKYRYTQPAMKDSSRMDINLNNQFLQSYNLSSNQEISNLLLRLPIVQGLLDGKNEVSIPALRLGAVNQLRFDFQYTNPMPGGTIENCVTFQPIQNHVVIGDDSTIDFSNYYHFLAMPDLRAFANAGFPFSRMADLSDSLIVVPKNPTPDQVSTLLDSVATIGGQVGLTGARLQLTDNPDDMKNKDADILLIGTIPQQLKDDKHINLLVDATKSWVKTPVRQMELPSVGVDDHERQPAAKADLTADGPMAAIIGFQSPFNDQRSVIALMADSPRGFELLNQALNDSGKRAVMFGSVSVIRESGVNSLRVGDVYYVGHLPWFERVWFALSNHPILLSVLAALSVILLAWVLWRLLRILSRRRLDPDDE</sequence>
<accession>S0DED2</accession>
<comment type="subunit">
    <text evidence="5">Tightly associated with the cellulose synthase catalytic subunit.</text>
</comment>
<comment type="similarity">
    <text evidence="4">Belongs to the AcsB/BcsB family.</text>
</comment>
<dbReference type="Pfam" id="PF03170">
    <property type="entry name" value="BcsB"/>
    <property type="match status" value="1"/>
</dbReference>
<evidence type="ECO:0000256" key="7">
    <source>
        <dbReference type="ARBA" id="ARBA00022475"/>
    </source>
</evidence>
<dbReference type="AlphaFoldDB" id="S0DED2"/>
<evidence type="ECO:0000256" key="11">
    <source>
        <dbReference type="ARBA" id="ARBA00022989"/>
    </source>
</evidence>
<keyword evidence="10 14" id="KW-0812">Transmembrane</keyword>
<evidence type="ECO:0000256" key="2">
    <source>
        <dbReference type="ARBA" id="ARBA00004377"/>
    </source>
</evidence>
<dbReference type="NCBIfam" id="NF008323">
    <property type="entry name" value="PRK11114.1-1"/>
    <property type="match status" value="1"/>
</dbReference>
<evidence type="ECO:0000256" key="3">
    <source>
        <dbReference type="ARBA" id="ARBA00005186"/>
    </source>
</evidence>
<dbReference type="EMBL" id="HF548313">
    <property type="protein sequence ID" value="CCO21633.1"/>
    <property type="molecule type" value="Genomic_DNA"/>
</dbReference>
<evidence type="ECO:0000313" key="15">
    <source>
        <dbReference type="EMBL" id="CCO21633.1"/>
    </source>
</evidence>
<keyword evidence="12 14" id="KW-0472">Membrane</keyword>
<dbReference type="GO" id="GO:0006011">
    <property type="term" value="P:UDP-alpha-D-glucose metabolic process"/>
    <property type="evidence" value="ECO:0007669"/>
    <property type="project" value="InterPro"/>
</dbReference>
<comment type="subcellular location">
    <subcellularLocation>
        <location evidence="2">Cell inner membrane</location>
        <topology evidence="2">Single-pass membrane protein</topology>
    </subcellularLocation>
</comment>
<evidence type="ECO:0000256" key="12">
    <source>
        <dbReference type="ARBA" id="ARBA00023136"/>
    </source>
</evidence>
<keyword evidence="9" id="KW-0973">c-di-GMP</keyword>
<evidence type="ECO:0000256" key="9">
    <source>
        <dbReference type="ARBA" id="ARBA00022636"/>
    </source>
</evidence>
<evidence type="ECO:0000256" key="1">
    <source>
        <dbReference type="ARBA" id="ARBA00002057"/>
    </source>
</evidence>
<dbReference type="PANTHER" id="PTHR39083:SF1">
    <property type="entry name" value="CYCLIC DI-GMP-BINDING PROTEIN"/>
    <property type="match status" value="1"/>
</dbReference>
<evidence type="ECO:0000256" key="8">
    <source>
        <dbReference type="ARBA" id="ARBA00022519"/>
    </source>
</evidence>
<comment type="function">
    <text evidence="1">Binds the cellulose synthase activator, bis-(3'-5') cyclic diguanylic acid (c-di-GMP).</text>
</comment>
<gene>
    <name evidence="15" type="ORF">BN138_821</name>
</gene>
<name>S0DED2_9ZZZZ</name>
<dbReference type="NCBIfam" id="NF008325">
    <property type="entry name" value="PRK11114.1-3"/>
    <property type="match status" value="1"/>
</dbReference>
<protein>
    <recommendedName>
        <fullName evidence="6">Cyclic di-GMP-binding protein</fullName>
    </recommendedName>
    <alternativeName>
        <fullName evidence="13">Cellulose synthase regulatory subunit</fullName>
    </alternativeName>
</protein>
<evidence type="ECO:0000256" key="4">
    <source>
        <dbReference type="ARBA" id="ARBA00010714"/>
    </source>
</evidence>
<dbReference type="GO" id="GO:0005886">
    <property type="term" value="C:plasma membrane"/>
    <property type="evidence" value="ECO:0007669"/>
    <property type="project" value="UniProtKB-SubCell"/>
</dbReference>
<proteinExistence type="inferred from homology"/>
<keyword evidence="11 14" id="KW-1133">Transmembrane helix</keyword>
<evidence type="ECO:0000256" key="6">
    <source>
        <dbReference type="ARBA" id="ARBA00021844"/>
    </source>
</evidence>
<dbReference type="InterPro" id="IPR018513">
    <property type="entry name" value="Cell_synthase_bac"/>
</dbReference>
<dbReference type="InterPro" id="IPR003920">
    <property type="entry name" value="Cell_synth_B"/>
</dbReference>
<reference evidence="15" key="1">
    <citation type="submission" date="2012-10" db="EMBL/GenBank/DDBJ databases">
        <authorList>
            <person name="Sandrine L."/>
        </authorList>
    </citation>
    <scope>NUCLEOTIDE SEQUENCE</scope>
</reference>
<keyword evidence="8" id="KW-0997">Cell inner membrane</keyword>
<evidence type="ECO:0000256" key="14">
    <source>
        <dbReference type="SAM" id="Phobius"/>
    </source>
</evidence>
<keyword evidence="7" id="KW-1003">Cell membrane</keyword>
<reference evidence="15" key="2">
    <citation type="journal article" date="2013" name="Biotechnol. Biofuels">
        <title>Mining for hemicellulases in the fungus-growing termite Pseudacanthotermes militaris using functional metagenomics.</title>
        <authorList>
            <person name="Bastien G."/>
            <person name="Arnal G."/>
            <person name="Bozonnet S."/>
            <person name="Laguerre S."/>
            <person name="Ferreira F."/>
            <person name="Faure R."/>
            <person name="Henrissat B."/>
            <person name="Lefevre F."/>
            <person name="Robe P."/>
            <person name="Bouchez O."/>
            <person name="Noirot C."/>
            <person name="Dumon C."/>
            <person name="O'Donohue M."/>
        </authorList>
    </citation>
    <scope>NUCLEOTIDE SEQUENCE</scope>
</reference>